<keyword evidence="3" id="KW-1185">Reference proteome</keyword>
<dbReference type="InterPro" id="IPR014944">
    <property type="entry name" value="Toxin_SymE-like"/>
</dbReference>
<proteinExistence type="predicted"/>
<dbReference type="Proteomes" id="UP000307507">
    <property type="component" value="Unassembled WGS sequence"/>
</dbReference>
<dbReference type="GO" id="GO:0016070">
    <property type="term" value="P:RNA metabolic process"/>
    <property type="evidence" value="ECO:0007669"/>
    <property type="project" value="InterPro"/>
</dbReference>
<gene>
    <name evidence="2" type="ORF">E6C50_01630</name>
</gene>
<dbReference type="Pfam" id="PF08845">
    <property type="entry name" value="SymE_toxin"/>
    <property type="match status" value="1"/>
</dbReference>
<dbReference type="EMBL" id="SSNZ01000001">
    <property type="protein sequence ID" value="THF52934.1"/>
    <property type="molecule type" value="Genomic_DNA"/>
</dbReference>
<dbReference type="RefSeq" id="WP_136401459.1">
    <property type="nucleotide sequence ID" value="NZ_SSNZ01000001.1"/>
</dbReference>
<dbReference type="GO" id="GO:0016788">
    <property type="term" value="F:hydrolase activity, acting on ester bonds"/>
    <property type="evidence" value="ECO:0007669"/>
    <property type="project" value="InterPro"/>
</dbReference>
<protein>
    <submittedName>
        <fullName evidence="2">Type I toxin-antitoxin system SymE family toxin</fullName>
    </submittedName>
</protein>
<dbReference type="GO" id="GO:0003723">
    <property type="term" value="F:RNA binding"/>
    <property type="evidence" value="ECO:0007669"/>
    <property type="project" value="InterPro"/>
</dbReference>
<sequence>MQSNKKTKAIRRPEVRSLKIQPKRRVNKYSHKDVPEIKLCGDWLRELGFQMGERVTVTSMSNLLIIRPTE</sequence>
<name>A0A4S4A3D1_9FLAO</name>
<accession>A0A4S4A3D1</accession>
<evidence type="ECO:0000313" key="3">
    <source>
        <dbReference type="Proteomes" id="UP000307507"/>
    </source>
</evidence>
<feature type="domain" description="Toxin SymE-like" evidence="1">
    <location>
        <begin position="24"/>
        <end position="68"/>
    </location>
</feature>
<evidence type="ECO:0000259" key="1">
    <source>
        <dbReference type="Pfam" id="PF08845"/>
    </source>
</evidence>
<reference evidence="2 3" key="1">
    <citation type="submission" date="2019-04" db="EMBL/GenBank/DDBJ databases">
        <title>Flavobacterium sp. nov. isolated from construction timber.</title>
        <authorList>
            <person name="Lin S.-Y."/>
            <person name="Chang C.-T."/>
            <person name="Young C.-C."/>
        </authorList>
    </citation>
    <scope>NUCLEOTIDE SEQUENCE [LARGE SCALE GENOMIC DNA]</scope>
    <source>
        <strain evidence="2 3">CC-CTC003</strain>
    </source>
</reference>
<dbReference type="OrthoDB" id="9803936at2"/>
<dbReference type="AlphaFoldDB" id="A0A4S4A3D1"/>
<evidence type="ECO:0000313" key="2">
    <source>
        <dbReference type="EMBL" id="THF52934.1"/>
    </source>
</evidence>
<organism evidence="2 3">
    <name type="scientific">Flavobacterium supellecticarium</name>
    <dbReference type="NCBI Taxonomy" id="2565924"/>
    <lineage>
        <taxon>Bacteria</taxon>
        <taxon>Pseudomonadati</taxon>
        <taxon>Bacteroidota</taxon>
        <taxon>Flavobacteriia</taxon>
        <taxon>Flavobacteriales</taxon>
        <taxon>Flavobacteriaceae</taxon>
        <taxon>Flavobacterium</taxon>
    </lineage>
</organism>
<comment type="caution">
    <text evidence="2">The sequence shown here is derived from an EMBL/GenBank/DDBJ whole genome shotgun (WGS) entry which is preliminary data.</text>
</comment>
<dbReference type="GO" id="GO:0005737">
    <property type="term" value="C:cytoplasm"/>
    <property type="evidence" value="ECO:0007669"/>
    <property type="project" value="InterPro"/>
</dbReference>